<feature type="domain" description="Tc toxin complex TcA C-terminal TcB-binding" evidence="1">
    <location>
        <begin position="33"/>
        <end position="121"/>
    </location>
</feature>
<keyword evidence="3" id="KW-1185">Reference proteome</keyword>
<dbReference type="Pfam" id="PF18276">
    <property type="entry name" value="TcA_TcB_BD"/>
    <property type="match status" value="1"/>
</dbReference>
<comment type="caution">
    <text evidence="2">The sequence shown here is derived from an EMBL/GenBank/DDBJ whole genome shotgun (WGS) entry which is preliminary data.</text>
</comment>
<evidence type="ECO:0000313" key="3">
    <source>
        <dbReference type="Proteomes" id="UP001595075"/>
    </source>
</evidence>
<organism evidence="2 3">
    <name type="scientific">Oculimacula yallundae</name>
    <dbReference type="NCBI Taxonomy" id="86028"/>
    <lineage>
        <taxon>Eukaryota</taxon>
        <taxon>Fungi</taxon>
        <taxon>Dikarya</taxon>
        <taxon>Ascomycota</taxon>
        <taxon>Pezizomycotina</taxon>
        <taxon>Leotiomycetes</taxon>
        <taxon>Helotiales</taxon>
        <taxon>Ploettnerulaceae</taxon>
        <taxon>Oculimacula</taxon>
    </lineage>
</organism>
<dbReference type="Proteomes" id="UP001595075">
    <property type="component" value="Unassembled WGS sequence"/>
</dbReference>
<accession>A0ABR4BY27</accession>
<protein>
    <recommendedName>
        <fullName evidence="1">Tc toxin complex TcA C-terminal TcB-binding domain-containing protein</fullName>
    </recommendedName>
</protein>
<reference evidence="2 3" key="1">
    <citation type="journal article" date="2024" name="Commun. Biol.">
        <title>Comparative genomic analysis of thermophilic fungi reveals convergent evolutionary adaptations and gene losses.</title>
        <authorList>
            <person name="Steindorff A.S."/>
            <person name="Aguilar-Pontes M.V."/>
            <person name="Robinson A.J."/>
            <person name="Andreopoulos B."/>
            <person name="LaButti K."/>
            <person name="Kuo A."/>
            <person name="Mondo S."/>
            <person name="Riley R."/>
            <person name="Otillar R."/>
            <person name="Haridas S."/>
            <person name="Lipzen A."/>
            <person name="Grimwood J."/>
            <person name="Schmutz J."/>
            <person name="Clum A."/>
            <person name="Reid I.D."/>
            <person name="Moisan M.C."/>
            <person name="Butler G."/>
            <person name="Nguyen T.T.M."/>
            <person name="Dewar K."/>
            <person name="Conant G."/>
            <person name="Drula E."/>
            <person name="Henrissat B."/>
            <person name="Hansel C."/>
            <person name="Singer S."/>
            <person name="Hutchinson M.I."/>
            <person name="de Vries R.P."/>
            <person name="Natvig D.O."/>
            <person name="Powell A.J."/>
            <person name="Tsang A."/>
            <person name="Grigoriev I.V."/>
        </authorList>
    </citation>
    <scope>NUCLEOTIDE SEQUENCE [LARGE SCALE GENOMIC DNA]</scope>
    <source>
        <strain evidence="2 3">CBS 494.80</strain>
    </source>
</reference>
<evidence type="ECO:0000313" key="2">
    <source>
        <dbReference type="EMBL" id="KAL2062553.1"/>
    </source>
</evidence>
<gene>
    <name evidence="2" type="ORF">VTL71DRAFT_6819</name>
</gene>
<evidence type="ECO:0000259" key="1">
    <source>
        <dbReference type="Pfam" id="PF18276"/>
    </source>
</evidence>
<proteinExistence type="predicted"/>
<sequence>MFFDCTVGEMWEGLLGILGMWWCHKSTSLSPQYLESPDPATEPDTRFTNAAVPISAIAVSTAQNDTGVFELNFKDDSYMPFEGEGAGAVSSWQLELPPYDAYRQFEYDTITDVVMQIRYTSIYGGDEMKRTAVNSVNNYFKAGELMGTSGGLVAIYDLKNDFSTAWTRALQTSTGTEPTGRTVQSINMPNLHERLPVFTKKTKPENIYATMVWILSDEELPGDVSIAVSETEKFELKKSATDFNGLVSYTNETVGKPLGSWKVTFGTGELRAKKCWMLVRYPLT</sequence>
<dbReference type="EMBL" id="JAZHXI010000017">
    <property type="protein sequence ID" value="KAL2062553.1"/>
    <property type="molecule type" value="Genomic_DNA"/>
</dbReference>
<name>A0ABR4BY27_9HELO</name>
<dbReference type="InterPro" id="IPR040840">
    <property type="entry name" value="TcA_TcB_BD"/>
</dbReference>